<keyword evidence="1" id="KW-1133">Transmembrane helix</keyword>
<evidence type="ECO:0000256" key="1">
    <source>
        <dbReference type="SAM" id="Phobius"/>
    </source>
</evidence>
<gene>
    <name evidence="2" type="ORF">A2U01_0037221</name>
</gene>
<sequence>MIGFSSWGLLVDSVTMVAFALLFWTLQLLLKKLKRTRAAATTITVPATDPADPAPVLPDVKVVDA</sequence>
<keyword evidence="1" id="KW-0812">Transmembrane</keyword>
<keyword evidence="3" id="KW-1185">Reference proteome</keyword>
<organism evidence="2 3">
    <name type="scientific">Trifolium medium</name>
    <dbReference type="NCBI Taxonomy" id="97028"/>
    <lineage>
        <taxon>Eukaryota</taxon>
        <taxon>Viridiplantae</taxon>
        <taxon>Streptophyta</taxon>
        <taxon>Embryophyta</taxon>
        <taxon>Tracheophyta</taxon>
        <taxon>Spermatophyta</taxon>
        <taxon>Magnoliopsida</taxon>
        <taxon>eudicotyledons</taxon>
        <taxon>Gunneridae</taxon>
        <taxon>Pentapetalae</taxon>
        <taxon>rosids</taxon>
        <taxon>fabids</taxon>
        <taxon>Fabales</taxon>
        <taxon>Fabaceae</taxon>
        <taxon>Papilionoideae</taxon>
        <taxon>50 kb inversion clade</taxon>
        <taxon>NPAAA clade</taxon>
        <taxon>Hologalegina</taxon>
        <taxon>IRL clade</taxon>
        <taxon>Trifolieae</taxon>
        <taxon>Trifolium</taxon>
    </lineage>
</organism>
<name>A0A392PXB1_9FABA</name>
<protein>
    <submittedName>
        <fullName evidence="2">Uncharacterized protein</fullName>
    </submittedName>
</protein>
<accession>A0A392PXB1</accession>
<proteinExistence type="predicted"/>
<feature type="transmembrane region" description="Helical" evidence="1">
    <location>
        <begin position="6"/>
        <end position="30"/>
    </location>
</feature>
<evidence type="ECO:0000313" key="2">
    <source>
        <dbReference type="EMBL" id="MCI16080.1"/>
    </source>
</evidence>
<evidence type="ECO:0000313" key="3">
    <source>
        <dbReference type="Proteomes" id="UP000265520"/>
    </source>
</evidence>
<reference evidence="2 3" key="1">
    <citation type="journal article" date="2018" name="Front. Plant Sci.">
        <title>Red Clover (Trifolium pratense) and Zigzag Clover (T. medium) - A Picture of Genomic Similarities and Differences.</title>
        <authorList>
            <person name="Dluhosova J."/>
            <person name="Istvanek J."/>
            <person name="Nedelnik J."/>
            <person name="Repkova J."/>
        </authorList>
    </citation>
    <scope>NUCLEOTIDE SEQUENCE [LARGE SCALE GENOMIC DNA]</scope>
    <source>
        <strain evidence="3">cv. 10/8</strain>
        <tissue evidence="2">Leaf</tissue>
    </source>
</reference>
<comment type="caution">
    <text evidence="2">The sequence shown here is derived from an EMBL/GenBank/DDBJ whole genome shotgun (WGS) entry which is preliminary data.</text>
</comment>
<dbReference type="AlphaFoldDB" id="A0A392PXB1"/>
<dbReference type="Proteomes" id="UP000265520">
    <property type="component" value="Unassembled WGS sequence"/>
</dbReference>
<dbReference type="EMBL" id="LXQA010099325">
    <property type="protein sequence ID" value="MCI16080.1"/>
    <property type="molecule type" value="Genomic_DNA"/>
</dbReference>
<keyword evidence="1" id="KW-0472">Membrane</keyword>